<sequence>MATRKQRTGGKKTRKASKWTNFVKKIYQEMKKKDKNVKLGAAMKEASKRKSEM</sequence>
<dbReference type="AlphaFoldDB" id="A0A6C0K8Z6"/>
<name>A0A6C0K8Z6_9ZZZZ</name>
<organism evidence="1">
    <name type="scientific">viral metagenome</name>
    <dbReference type="NCBI Taxonomy" id="1070528"/>
    <lineage>
        <taxon>unclassified sequences</taxon>
        <taxon>metagenomes</taxon>
        <taxon>organismal metagenomes</taxon>
    </lineage>
</organism>
<reference evidence="1" key="1">
    <citation type="journal article" date="2020" name="Nature">
        <title>Giant virus diversity and host interactions through global metagenomics.</title>
        <authorList>
            <person name="Schulz F."/>
            <person name="Roux S."/>
            <person name="Paez-Espino D."/>
            <person name="Jungbluth S."/>
            <person name="Walsh D.A."/>
            <person name="Denef V.J."/>
            <person name="McMahon K.D."/>
            <person name="Konstantinidis K.T."/>
            <person name="Eloe-Fadrosh E.A."/>
            <person name="Kyrpides N.C."/>
            <person name="Woyke T."/>
        </authorList>
    </citation>
    <scope>NUCLEOTIDE SEQUENCE</scope>
    <source>
        <strain evidence="1">GVMAG-S-1101182-85</strain>
    </source>
</reference>
<evidence type="ECO:0008006" key="2">
    <source>
        <dbReference type="Google" id="ProtNLM"/>
    </source>
</evidence>
<dbReference type="EMBL" id="MN740827">
    <property type="protein sequence ID" value="QHU13883.1"/>
    <property type="molecule type" value="Genomic_DNA"/>
</dbReference>
<accession>A0A6C0K8Z6</accession>
<evidence type="ECO:0000313" key="1">
    <source>
        <dbReference type="EMBL" id="QHU13883.1"/>
    </source>
</evidence>
<proteinExistence type="predicted"/>
<protein>
    <recommendedName>
        <fullName evidence="2">HMG box domain-containing protein</fullName>
    </recommendedName>
</protein>